<dbReference type="EMBL" id="FUEG01000009">
    <property type="protein sequence ID" value="SJL08112.1"/>
    <property type="molecule type" value="Genomic_DNA"/>
</dbReference>
<gene>
    <name evidence="1" type="ORF">ARMOST_11475</name>
</gene>
<keyword evidence="2" id="KW-1185">Reference proteome</keyword>
<evidence type="ECO:0000313" key="1">
    <source>
        <dbReference type="EMBL" id="SJL08112.1"/>
    </source>
</evidence>
<reference evidence="2" key="1">
    <citation type="journal article" date="2017" name="Nat. Ecol. Evol.">
        <title>Genome expansion and lineage-specific genetic innovations in the forest pathogenic fungi Armillaria.</title>
        <authorList>
            <person name="Sipos G."/>
            <person name="Prasanna A.N."/>
            <person name="Walter M.C."/>
            <person name="O'Connor E."/>
            <person name="Balint B."/>
            <person name="Krizsan K."/>
            <person name="Kiss B."/>
            <person name="Hess J."/>
            <person name="Varga T."/>
            <person name="Slot J."/>
            <person name="Riley R."/>
            <person name="Boka B."/>
            <person name="Rigling D."/>
            <person name="Barry K."/>
            <person name="Lee J."/>
            <person name="Mihaltcheva S."/>
            <person name="LaButti K."/>
            <person name="Lipzen A."/>
            <person name="Waldron R."/>
            <person name="Moloney N.M."/>
            <person name="Sperisen C."/>
            <person name="Kredics L."/>
            <person name="Vagvoelgyi C."/>
            <person name="Patrignani A."/>
            <person name="Fitzpatrick D."/>
            <person name="Nagy I."/>
            <person name="Doyle S."/>
            <person name="Anderson J.B."/>
            <person name="Grigoriev I.V."/>
            <person name="Gueldener U."/>
            <person name="Muensterkoetter M."/>
            <person name="Nagy L.G."/>
        </authorList>
    </citation>
    <scope>NUCLEOTIDE SEQUENCE [LARGE SCALE GENOMIC DNA]</scope>
    <source>
        <strain evidence="2">C18/9</strain>
    </source>
</reference>
<accession>A0A284RH91</accession>
<organism evidence="1 2">
    <name type="scientific">Armillaria ostoyae</name>
    <name type="common">Armillaria root rot fungus</name>
    <dbReference type="NCBI Taxonomy" id="47428"/>
    <lineage>
        <taxon>Eukaryota</taxon>
        <taxon>Fungi</taxon>
        <taxon>Dikarya</taxon>
        <taxon>Basidiomycota</taxon>
        <taxon>Agaricomycotina</taxon>
        <taxon>Agaricomycetes</taxon>
        <taxon>Agaricomycetidae</taxon>
        <taxon>Agaricales</taxon>
        <taxon>Marasmiineae</taxon>
        <taxon>Physalacriaceae</taxon>
        <taxon>Armillaria</taxon>
    </lineage>
</organism>
<dbReference type="AlphaFoldDB" id="A0A284RH91"/>
<evidence type="ECO:0000313" key="2">
    <source>
        <dbReference type="Proteomes" id="UP000219338"/>
    </source>
</evidence>
<sequence length="108" mass="11899">MSMLSDQDEAYTPDLKLASFARQAPSDYDNSPRRDEMRSVMRLAYEAHEVIGTFSLGSGRPAGDTEADGQSPWMRTCDDERRSNGLALTNLLSLIQVSSLKGCIQTVP</sequence>
<protein>
    <submittedName>
        <fullName evidence="1">Uncharacterized protein</fullName>
    </submittedName>
</protein>
<proteinExistence type="predicted"/>
<name>A0A284RH91_ARMOS</name>
<dbReference type="Proteomes" id="UP000219338">
    <property type="component" value="Unassembled WGS sequence"/>
</dbReference>